<protein>
    <submittedName>
        <fullName evidence="2">Amidohydrolase</fullName>
    </submittedName>
</protein>
<gene>
    <name evidence="2" type="ORF">JL107_16955</name>
</gene>
<dbReference type="Gene3D" id="2.30.40.10">
    <property type="entry name" value="Urease, subunit C, domain 1"/>
    <property type="match status" value="1"/>
</dbReference>
<name>A0A939C6J0_9ACTN</name>
<reference evidence="2" key="1">
    <citation type="submission" date="2021-01" db="EMBL/GenBank/DDBJ databases">
        <title>KCTC 19127 draft genome.</title>
        <authorList>
            <person name="An D."/>
        </authorList>
    </citation>
    <scope>NUCLEOTIDE SEQUENCE</scope>
    <source>
        <strain evidence="2">KCTC 19127</strain>
    </source>
</reference>
<dbReference type="InterPro" id="IPR032466">
    <property type="entry name" value="Metal_Hydrolase"/>
</dbReference>
<dbReference type="InterPro" id="IPR013108">
    <property type="entry name" value="Amidohydro_3"/>
</dbReference>
<proteinExistence type="predicted"/>
<dbReference type="PANTHER" id="PTHR22642:SF2">
    <property type="entry name" value="PROTEIN LONG AFTER FAR-RED 3"/>
    <property type="match status" value="1"/>
</dbReference>
<dbReference type="SUPFAM" id="SSF51338">
    <property type="entry name" value="Composite domain of metallo-dependent hydrolases"/>
    <property type="match status" value="1"/>
</dbReference>
<organism evidence="2 3">
    <name type="scientific">Nakamurella flavida</name>
    <dbReference type="NCBI Taxonomy" id="363630"/>
    <lineage>
        <taxon>Bacteria</taxon>
        <taxon>Bacillati</taxon>
        <taxon>Actinomycetota</taxon>
        <taxon>Actinomycetes</taxon>
        <taxon>Nakamurellales</taxon>
        <taxon>Nakamurellaceae</taxon>
        <taxon>Nakamurella</taxon>
    </lineage>
</organism>
<dbReference type="Pfam" id="PF07969">
    <property type="entry name" value="Amidohydro_3"/>
    <property type="match status" value="1"/>
</dbReference>
<keyword evidence="3" id="KW-1185">Reference proteome</keyword>
<dbReference type="Proteomes" id="UP000663801">
    <property type="component" value="Unassembled WGS sequence"/>
</dbReference>
<dbReference type="InterPro" id="IPR011059">
    <property type="entry name" value="Metal-dep_hydrolase_composite"/>
</dbReference>
<evidence type="ECO:0000313" key="2">
    <source>
        <dbReference type="EMBL" id="MBM9478139.1"/>
    </source>
</evidence>
<accession>A0A939C6J0</accession>
<dbReference type="InterPro" id="IPR033932">
    <property type="entry name" value="YtcJ-like"/>
</dbReference>
<comment type="caution">
    <text evidence="2">The sequence shown here is derived from an EMBL/GenBank/DDBJ whole genome shotgun (WGS) entry which is preliminary data.</text>
</comment>
<evidence type="ECO:0000313" key="3">
    <source>
        <dbReference type="Proteomes" id="UP000663801"/>
    </source>
</evidence>
<evidence type="ECO:0000259" key="1">
    <source>
        <dbReference type="Pfam" id="PF07969"/>
    </source>
</evidence>
<dbReference type="Gene3D" id="3.10.310.70">
    <property type="match status" value="1"/>
</dbReference>
<feature type="domain" description="Amidohydrolase 3" evidence="1">
    <location>
        <begin position="52"/>
        <end position="532"/>
    </location>
</feature>
<dbReference type="GO" id="GO:0016810">
    <property type="term" value="F:hydrolase activity, acting on carbon-nitrogen (but not peptide) bonds"/>
    <property type="evidence" value="ECO:0007669"/>
    <property type="project" value="InterPro"/>
</dbReference>
<dbReference type="RefSeq" id="WP_205258261.1">
    <property type="nucleotide sequence ID" value="NZ_BAAAPV010000002.1"/>
</dbReference>
<dbReference type="Gene3D" id="3.20.20.140">
    <property type="entry name" value="Metal-dependent hydrolases"/>
    <property type="match status" value="1"/>
</dbReference>
<dbReference type="CDD" id="cd01300">
    <property type="entry name" value="YtcJ_like"/>
    <property type="match status" value="1"/>
</dbReference>
<dbReference type="AlphaFoldDB" id="A0A939C6J0"/>
<sequence>MTAAVLFTNATVITLDPAAPADGADSIGVVDGRIAWVGARADARSGFDIAAREVDLGGATVVPGFIDAHHHLMTLGFWMAQIDCAAPAVASIAEIVTAVGERAAVTEPGGWIRGRGYDDNKLAERRHLTRHDLDAVSPNHPVMIRNASGHMSVVNSFALRAAGIVRGTASPFGGHVAVDEQGEPTGLLQETAQELLGLPFLPHDKAELHGYLRTAGQAYLSAGVTSGHEAGIFDPAEFAVLQEAWAAGTLDLRTYMMIRNPMLAALEGVGLSTGFGDDRLRVGSIKIISDGSLIGRTAAVCSPYEHAADPDDLGLAMFEQAELDDLVWRGHRAGWQMAIHAIGDRAIGMCLDAFAAALARMPRADHRHRIEHCGVMRPDIIARMAAMGVIPVGQPPFIHEFGDGFLHHLGRERAQLTYPLRSLLDAGIPVAGSSDSPVSSFAPLIGVQAAVNQLTRDGQDFAPAEALTVEEALTIYTRNAAFAAFDENRKGTLTPGKYADLAVLGADPRLVPPTEISRIPILATVLGGETVFQAAS</sequence>
<dbReference type="EMBL" id="JAERWL010000015">
    <property type="protein sequence ID" value="MBM9478139.1"/>
    <property type="molecule type" value="Genomic_DNA"/>
</dbReference>
<dbReference type="PANTHER" id="PTHR22642">
    <property type="entry name" value="IMIDAZOLONEPROPIONASE"/>
    <property type="match status" value="1"/>
</dbReference>
<dbReference type="SUPFAM" id="SSF51556">
    <property type="entry name" value="Metallo-dependent hydrolases"/>
    <property type="match status" value="1"/>
</dbReference>